<feature type="region of interest" description="Disordered" evidence="3">
    <location>
        <begin position="1"/>
        <end position="30"/>
    </location>
</feature>
<feature type="region of interest" description="Disordered" evidence="3">
    <location>
        <begin position="349"/>
        <end position="373"/>
    </location>
</feature>
<keyword evidence="1" id="KW-0285">Flavoprotein</keyword>
<dbReference type="GO" id="GO:0050660">
    <property type="term" value="F:flavin adenine dinucleotide binding"/>
    <property type="evidence" value="ECO:0007669"/>
    <property type="project" value="InterPro"/>
</dbReference>
<dbReference type="GO" id="GO:0006552">
    <property type="term" value="P:L-leucine catabolic process"/>
    <property type="evidence" value="ECO:0007669"/>
    <property type="project" value="TreeGrafter"/>
</dbReference>
<accession>A0AAV9JXU9</accession>
<proteinExistence type="predicted"/>
<evidence type="ECO:0000313" key="6">
    <source>
        <dbReference type="EMBL" id="KAK4550618.1"/>
    </source>
</evidence>
<dbReference type="InterPro" id="IPR046373">
    <property type="entry name" value="Acyl-CoA_Oxase/DH_mid-dom_sf"/>
</dbReference>
<evidence type="ECO:0000256" key="2">
    <source>
        <dbReference type="ARBA" id="ARBA00023002"/>
    </source>
</evidence>
<dbReference type="AlphaFoldDB" id="A0AAV9JXU9"/>
<feature type="domain" description="Acyl-CoA dehydrogenase/oxidase N-terminal" evidence="4">
    <location>
        <begin position="31"/>
        <end position="134"/>
    </location>
</feature>
<comment type="caution">
    <text evidence="6">The sequence shown here is derived from an EMBL/GenBank/DDBJ whole genome shotgun (WGS) entry which is preliminary data.</text>
</comment>
<dbReference type="FunFam" id="2.40.110.10:FF:000020">
    <property type="entry name" value="Putative acyl-CoA dehydrogenase YdbM"/>
    <property type="match status" value="1"/>
</dbReference>
<dbReference type="EMBL" id="JAVFHQ010000001">
    <property type="protein sequence ID" value="KAK4550618.1"/>
    <property type="molecule type" value="Genomic_DNA"/>
</dbReference>
<dbReference type="InterPro" id="IPR037069">
    <property type="entry name" value="AcylCoA_DH/ox_N_sf"/>
</dbReference>
<dbReference type="Pfam" id="PF02771">
    <property type="entry name" value="Acyl-CoA_dh_N"/>
    <property type="match status" value="1"/>
</dbReference>
<dbReference type="InterPro" id="IPR036250">
    <property type="entry name" value="AcylCo_DH-like_C"/>
</dbReference>
<dbReference type="InterPro" id="IPR013107">
    <property type="entry name" value="Acyl-CoA_DH_C"/>
</dbReference>
<dbReference type="Pfam" id="PF08028">
    <property type="entry name" value="Acyl-CoA_dh_2"/>
    <property type="match status" value="2"/>
</dbReference>
<feature type="domain" description="Acyl-CoA dehydrogenase C-terminal" evidence="5">
    <location>
        <begin position="262"/>
        <end position="338"/>
    </location>
</feature>
<evidence type="ECO:0000259" key="4">
    <source>
        <dbReference type="Pfam" id="PF02771"/>
    </source>
</evidence>
<evidence type="ECO:0000256" key="3">
    <source>
        <dbReference type="SAM" id="MobiDB-lite"/>
    </source>
</evidence>
<evidence type="ECO:0000256" key="1">
    <source>
        <dbReference type="ARBA" id="ARBA00022630"/>
    </source>
</evidence>
<dbReference type="InterPro" id="IPR013786">
    <property type="entry name" value="AcylCoA_DH/ox_N"/>
</dbReference>
<feature type="domain" description="Acyl-CoA dehydrogenase C-terminal" evidence="5">
    <location>
        <begin position="381"/>
        <end position="433"/>
    </location>
</feature>
<keyword evidence="2" id="KW-0560">Oxidoreductase</keyword>
<dbReference type="PANTHER" id="PTHR43884">
    <property type="entry name" value="ACYL-COA DEHYDROGENASE"/>
    <property type="match status" value="1"/>
</dbReference>
<feature type="compositionally biased region" description="Polar residues" evidence="3">
    <location>
        <begin position="354"/>
        <end position="363"/>
    </location>
</feature>
<evidence type="ECO:0008006" key="8">
    <source>
        <dbReference type="Google" id="ProtNLM"/>
    </source>
</evidence>
<dbReference type="Gene3D" id="1.10.540.10">
    <property type="entry name" value="Acyl-CoA dehydrogenase/oxidase, N-terminal domain"/>
    <property type="match status" value="1"/>
</dbReference>
<organism evidence="6 7">
    <name type="scientific">Oleoguttula mirabilis</name>
    <dbReference type="NCBI Taxonomy" id="1507867"/>
    <lineage>
        <taxon>Eukaryota</taxon>
        <taxon>Fungi</taxon>
        <taxon>Dikarya</taxon>
        <taxon>Ascomycota</taxon>
        <taxon>Pezizomycotina</taxon>
        <taxon>Dothideomycetes</taxon>
        <taxon>Dothideomycetidae</taxon>
        <taxon>Mycosphaerellales</taxon>
        <taxon>Teratosphaeriaceae</taxon>
        <taxon>Oleoguttula</taxon>
    </lineage>
</organism>
<dbReference type="SUPFAM" id="SSF47203">
    <property type="entry name" value="Acyl-CoA dehydrogenase C-terminal domain-like"/>
    <property type="match status" value="1"/>
</dbReference>
<reference evidence="6 7" key="1">
    <citation type="submission" date="2021-11" db="EMBL/GenBank/DDBJ databases">
        <title>Black yeast isolated from Biological Soil Crust.</title>
        <authorList>
            <person name="Kurbessoian T."/>
        </authorList>
    </citation>
    <scope>NUCLEOTIDE SEQUENCE [LARGE SCALE GENOMIC DNA]</scope>
    <source>
        <strain evidence="6 7">CCFEE 5522</strain>
    </source>
</reference>
<feature type="compositionally biased region" description="Basic and acidic residues" evidence="3">
    <location>
        <begin position="1"/>
        <end position="23"/>
    </location>
</feature>
<dbReference type="GO" id="GO:0008470">
    <property type="term" value="F:3-methylbutanoyl-CoA dehydrogenase activity"/>
    <property type="evidence" value="ECO:0007669"/>
    <property type="project" value="TreeGrafter"/>
</dbReference>
<evidence type="ECO:0000259" key="5">
    <source>
        <dbReference type="Pfam" id="PF08028"/>
    </source>
</evidence>
<keyword evidence="7" id="KW-1185">Reference proteome</keyword>
<protein>
    <recommendedName>
        <fullName evidence="8">Thermophilic desulfurizing enzyme family protein</fullName>
    </recommendedName>
</protein>
<dbReference type="InterPro" id="IPR009100">
    <property type="entry name" value="AcylCoA_DH/oxidase_NM_dom_sf"/>
</dbReference>
<sequence length="458" mass="49961">MAKALHERTDPSVYDAHHTRFEQEGSPSGQTAWLERARQVAEILALDAAQRDIDNKSPVAEVSLLKSAGLLKVMGPVKYGGGGETWETGYKVIREVAKGDGSLGMLLGYHLLWSTTANVVGTEDQREGVQEAIISNNYFVGGAVNPRDNDLKITSDGEWLNFNGHKNFNTGGVISDLTVLEGVLDGTEDHIFTFVKTDQPGMQFFYNWDSIGLRLTESGSVTIDNIKVPWSDALGWDAKTKQPLADVLGIPFASLLLPTIQLVFSNFYLGIAQGALDAAAKYTAQSTRAWPYGGDNKEKATDEFYILERYGTFRAHLNAADALCDRAGAEAAKIYTEAGQHGSTIISDAHATDGLSNGHTNGHSASAPASRRSISAQRRGELATLVASAKVVTTDTGLTVTSSIFEMLGSRATGKNYGFDRYWRDIRTHSLHDPVSYKKREVGRWHVLGEIPEPTWYT</sequence>
<dbReference type="Gene3D" id="1.20.140.10">
    <property type="entry name" value="Butyryl-CoA Dehydrogenase, subunit A, domain 3"/>
    <property type="match status" value="1"/>
</dbReference>
<dbReference type="SUPFAM" id="SSF56645">
    <property type="entry name" value="Acyl-CoA dehydrogenase NM domain-like"/>
    <property type="match status" value="1"/>
</dbReference>
<name>A0AAV9JXU9_9PEZI</name>
<dbReference type="Proteomes" id="UP001324427">
    <property type="component" value="Unassembled WGS sequence"/>
</dbReference>
<evidence type="ECO:0000313" key="7">
    <source>
        <dbReference type="Proteomes" id="UP001324427"/>
    </source>
</evidence>
<dbReference type="PANTHER" id="PTHR43884:SF12">
    <property type="entry name" value="ISOVALERYL-COA DEHYDROGENASE, MITOCHONDRIAL-RELATED"/>
    <property type="match status" value="1"/>
</dbReference>
<dbReference type="FunFam" id="1.10.540.10:FF:000025">
    <property type="entry name" value="Related to Dibenzothiophene desulfurization enzyme C"/>
    <property type="match status" value="1"/>
</dbReference>
<dbReference type="Gene3D" id="2.40.110.10">
    <property type="entry name" value="Butyryl-CoA Dehydrogenase, subunit A, domain 2"/>
    <property type="match status" value="1"/>
</dbReference>
<feature type="compositionally biased region" description="Low complexity" evidence="3">
    <location>
        <begin position="364"/>
        <end position="373"/>
    </location>
</feature>
<gene>
    <name evidence="6" type="ORF">LTR36_000197</name>
</gene>